<dbReference type="InterPro" id="IPR019557">
    <property type="entry name" value="AminoTfrase-like_pln_mobile"/>
</dbReference>
<reference evidence="2 3" key="1">
    <citation type="journal article" date="2019" name="Genome Biol. Evol.">
        <title>Insights into the evolution of the New World diploid cottons (Gossypium, subgenus Houzingenia) based on genome sequencing.</title>
        <authorList>
            <person name="Grover C.E."/>
            <person name="Arick M.A. 2nd"/>
            <person name="Thrash A."/>
            <person name="Conover J.L."/>
            <person name="Sanders W.S."/>
            <person name="Peterson D.G."/>
            <person name="Frelichowski J.E."/>
            <person name="Scheffler J.A."/>
            <person name="Scheffler B.E."/>
            <person name="Wendel J.F."/>
        </authorList>
    </citation>
    <scope>NUCLEOTIDE SEQUENCE [LARGE SCALE GENOMIC DNA]</scope>
    <source>
        <strain evidence="2">1</strain>
        <tissue evidence="2">Leaf</tissue>
    </source>
</reference>
<dbReference type="Pfam" id="PF10536">
    <property type="entry name" value="PMD"/>
    <property type="match status" value="1"/>
</dbReference>
<feature type="domain" description="Aminotransferase-like plant mobile" evidence="1">
    <location>
        <begin position="2"/>
        <end position="55"/>
    </location>
</feature>
<comment type="caution">
    <text evidence="2">The sequence shown here is derived from an EMBL/GenBank/DDBJ whole genome shotgun (WGS) entry which is preliminary data.</text>
</comment>
<keyword evidence="3" id="KW-1185">Reference proteome</keyword>
<dbReference type="PANTHER" id="PTHR46033:SF8">
    <property type="entry name" value="PROTEIN MAINTENANCE OF MERISTEMS-LIKE"/>
    <property type="match status" value="1"/>
</dbReference>
<sequence>MVKGCKLDPTLVSALVERWRPEVHTFNLPCSECAITLEDVQLQLGLPVDGPLVIELVVAVDWKDVGFRQTIPPVPQDIKDLHHIDLRGRMDEHWLIFHAEYINLWNNRCEFLPTREAIIAPELACDLECMPWFRHHGKSNLLAFKVWSSYRSGSIIYTYTRIDIDGRTTCNSPILGLVGTVVLRPQIR</sequence>
<accession>A0A7J9LVM4</accession>
<protein>
    <recommendedName>
        <fullName evidence="1">Aminotransferase-like plant mobile domain-containing protein</fullName>
    </recommendedName>
</protein>
<dbReference type="OrthoDB" id="998310at2759"/>
<name>A0A7J9LVM4_GOSSC</name>
<dbReference type="GO" id="GO:0010073">
    <property type="term" value="P:meristem maintenance"/>
    <property type="evidence" value="ECO:0007669"/>
    <property type="project" value="InterPro"/>
</dbReference>
<dbReference type="Proteomes" id="UP000593576">
    <property type="component" value="Unassembled WGS sequence"/>
</dbReference>
<dbReference type="EMBL" id="JABFAF010000008">
    <property type="protein sequence ID" value="MBA0862269.1"/>
    <property type="molecule type" value="Genomic_DNA"/>
</dbReference>
<proteinExistence type="predicted"/>
<organism evidence="2 3">
    <name type="scientific">Gossypium schwendimanii</name>
    <name type="common">Cotton</name>
    <dbReference type="NCBI Taxonomy" id="34291"/>
    <lineage>
        <taxon>Eukaryota</taxon>
        <taxon>Viridiplantae</taxon>
        <taxon>Streptophyta</taxon>
        <taxon>Embryophyta</taxon>
        <taxon>Tracheophyta</taxon>
        <taxon>Spermatophyta</taxon>
        <taxon>Magnoliopsida</taxon>
        <taxon>eudicotyledons</taxon>
        <taxon>Gunneridae</taxon>
        <taxon>Pentapetalae</taxon>
        <taxon>rosids</taxon>
        <taxon>malvids</taxon>
        <taxon>Malvales</taxon>
        <taxon>Malvaceae</taxon>
        <taxon>Malvoideae</taxon>
        <taxon>Gossypium</taxon>
    </lineage>
</organism>
<evidence type="ECO:0000259" key="1">
    <source>
        <dbReference type="Pfam" id="PF10536"/>
    </source>
</evidence>
<evidence type="ECO:0000313" key="3">
    <source>
        <dbReference type="Proteomes" id="UP000593576"/>
    </source>
</evidence>
<dbReference type="PANTHER" id="PTHR46033">
    <property type="entry name" value="PROTEIN MAIN-LIKE 2"/>
    <property type="match status" value="1"/>
</dbReference>
<gene>
    <name evidence="2" type="ORF">Goshw_006547</name>
</gene>
<dbReference type="InterPro" id="IPR044824">
    <property type="entry name" value="MAIN-like"/>
</dbReference>
<evidence type="ECO:0000313" key="2">
    <source>
        <dbReference type="EMBL" id="MBA0862269.1"/>
    </source>
</evidence>
<dbReference type="AlphaFoldDB" id="A0A7J9LVM4"/>